<reference evidence="1 2" key="1">
    <citation type="submission" date="2016-09" db="EMBL/GenBank/DDBJ databases">
        <title>Complete genome sequencing of Streptomyces lydicus 103 and metabolic pathways analysis of antibiotic biosynthesis.</title>
        <authorList>
            <person name="Jia N."/>
            <person name="Ding M.-Z."/>
            <person name="Gao F."/>
            <person name="Yuan Y.-J."/>
        </authorList>
    </citation>
    <scope>NUCLEOTIDE SEQUENCE [LARGE SCALE GENOMIC DNA]</scope>
    <source>
        <strain evidence="1 2">103</strain>
    </source>
</reference>
<sequence>MVCGICWVGVGGWAGALGAGFVTGAAPSPSEVPSSFPLVVVDVVGGLGTDGAGGAGEGELPGIRWV</sequence>
<organism evidence="1 2">
    <name type="scientific">Streptomyces lydicus</name>
    <dbReference type="NCBI Taxonomy" id="47763"/>
    <lineage>
        <taxon>Bacteria</taxon>
        <taxon>Bacillati</taxon>
        <taxon>Actinomycetota</taxon>
        <taxon>Actinomycetes</taxon>
        <taxon>Kitasatosporales</taxon>
        <taxon>Streptomycetaceae</taxon>
        <taxon>Streptomyces</taxon>
    </lineage>
</organism>
<accession>A0A1D7VM54</accession>
<proteinExistence type="predicted"/>
<dbReference type="KEGG" id="slc:SL103_17695"/>
<evidence type="ECO:0000313" key="2">
    <source>
        <dbReference type="Proteomes" id="UP000094094"/>
    </source>
</evidence>
<dbReference type="AlphaFoldDB" id="A0A1D7VM54"/>
<dbReference type="EMBL" id="CP017157">
    <property type="protein sequence ID" value="AOP47836.1"/>
    <property type="molecule type" value="Genomic_DNA"/>
</dbReference>
<dbReference type="Proteomes" id="UP000094094">
    <property type="component" value="Chromosome"/>
</dbReference>
<evidence type="ECO:0000313" key="1">
    <source>
        <dbReference type="EMBL" id="AOP47836.1"/>
    </source>
</evidence>
<keyword evidence="2" id="KW-1185">Reference proteome</keyword>
<protein>
    <submittedName>
        <fullName evidence="1">Uncharacterized protein</fullName>
    </submittedName>
</protein>
<gene>
    <name evidence="1" type="ORF">SL103_17695</name>
</gene>
<name>A0A1D7VM54_9ACTN</name>